<sequence length="707" mass="78602">MTHPKVTLALTVLTAFSCYGNNADSIFDLSLAELSKITVVTAAAGFEQQSSKAPANVTVITAEQWQAMGARTFADVLRTIPGVHLSKSIQYDHNAIIFRGLSGNSSSKIKVLIDGEPINSLQDSGSHSGFQLPLTSFKRIEIVLGPGSVVYGADAFAGVINLVSYDFDEMSSAFTARAGSFDTYDFSLRHNVDFGPSTFQLSLDYLESADDNERIITTDLQSILDTVFGTSASNAPGRIDEHYRVFSGLAKWQRKNLALSFFTWRNFDLGLAAGIAQALDTKGHSSVRHDVYRLDYDLSEYITGSLDATLSYKEQDTQSFLYVFPAGTVLPIGADGNIDFVTPTTVTLFSDGYIGTPSPKGNSTTLRLTHLFEPADHHFIRWEVGAERQSFRATEEKNFGPGILNGIELVVDGKLTSVTNTPYIYIEDVSRDFYYLSLQDEWQINQELQATLGVRYDNYSDFGSTLNPRVAFIWQATESLNLKLFAGSAFQSPSVEQLYAQNNPVGLGNKTLQPETVDTVESGLNLEYFIDDNTLVAMSVFRFHAKDIVQFVFDETRKGNVAQNIGQQKGHGGEVSFKWKPMDNMTINANYSLLSLKDEYDNNVADVPKQMAYLAMNWKVSDNWNWNLDAKWIGERLRGASDLRANVAQYTWISTKLERRELIDNLSAAIIVNNLFDTDAREPSSVNISDDIPLPGRQVLFELNYQF</sequence>
<evidence type="ECO:0000256" key="7">
    <source>
        <dbReference type="ARBA" id="ARBA00023077"/>
    </source>
</evidence>
<evidence type="ECO:0000256" key="5">
    <source>
        <dbReference type="ARBA" id="ARBA00022692"/>
    </source>
</evidence>
<keyword evidence="8 11" id="KW-0472">Membrane</keyword>
<gene>
    <name evidence="15" type="ORF">tinsulaeT_12840</name>
</gene>
<dbReference type="Gene3D" id="2.170.130.10">
    <property type="entry name" value="TonB-dependent receptor, plug domain"/>
    <property type="match status" value="1"/>
</dbReference>
<evidence type="ECO:0000256" key="1">
    <source>
        <dbReference type="ARBA" id="ARBA00004571"/>
    </source>
</evidence>
<dbReference type="RefSeq" id="WP_284243841.1">
    <property type="nucleotide sequence ID" value="NZ_BSST01000001.1"/>
</dbReference>
<evidence type="ECO:0000259" key="14">
    <source>
        <dbReference type="Pfam" id="PF07715"/>
    </source>
</evidence>
<feature type="domain" description="TonB-dependent receptor plug" evidence="14">
    <location>
        <begin position="51"/>
        <end position="159"/>
    </location>
</feature>
<evidence type="ECO:0000313" key="15">
    <source>
        <dbReference type="EMBL" id="GLX77944.1"/>
    </source>
</evidence>
<dbReference type="SUPFAM" id="SSF56935">
    <property type="entry name" value="Porins"/>
    <property type="match status" value="1"/>
</dbReference>
<dbReference type="PANTHER" id="PTHR30069:SF29">
    <property type="entry name" value="HEMOGLOBIN AND HEMOGLOBIN-HAPTOGLOBIN-BINDING PROTEIN 1-RELATED"/>
    <property type="match status" value="1"/>
</dbReference>
<accession>A0ABQ6GRG9</accession>
<dbReference type="InterPro" id="IPR039426">
    <property type="entry name" value="TonB-dep_rcpt-like"/>
</dbReference>
<dbReference type="PROSITE" id="PS52016">
    <property type="entry name" value="TONB_DEPENDENT_REC_3"/>
    <property type="match status" value="1"/>
</dbReference>
<protein>
    <recommendedName>
        <fullName evidence="17">TonB-dependent receptor</fullName>
    </recommendedName>
</protein>
<proteinExistence type="inferred from homology"/>
<evidence type="ECO:0000256" key="2">
    <source>
        <dbReference type="ARBA" id="ARBA00008143"/>
    </source>
</evidence>
<evidence type="ECO:0000256" key="11">
    <source>
        <dbReference type="PROSITE-ProRule" id="PRU01360"/>
    </source>
</evidence>
<evidence type="ECO:0000256" key="3">
    <source>
        <dbReference type="ARBA" id="ARBA00022448"/>
    </source>
</evidence>
<comment type="subcellular location">
    <subcellularLocation>
        <location evidence="1 11">Cell outer membrane</location>
        <topology evidence="1 11">Multi-pass membrane protein</topology>
    </subcellularLocation>
</comment>
<evidence type="ECO:0000256" key="10">
    <source>
        <dbReference type="ARBA" id="ARBA00023237"/>
    </source>
</evidence>
<keyword evidence="7 12" id="KW-0798">TonB box</keyword>
<evidence type="ECO:0000313" key="16">
    <source>
        <dbReference type="Proteomes" id="UP001157186"/>
    </source>
</evidence>
<evidence type="ECO:0000259" key="13">
    <source>
        <dbReference type="Pfam" id="PF00593"/>
    </source>
</evidence>
<dbReference type="Pfam" id="PF07715">
    <property type="entry name" value="Plug"/>
    <property type="match status" value="1"/>
</dbReference>
<keyword evidence="5 11" id="KW-0812">Transmembrane</keyword>
<dbReference type="EMBL" id="BSST01000001">
    <property type="protein sequence ID" value="GLX77944.1"/>
    <property type="molecule type" value="Genomic_DNA"/>
</dbReference>
<keyword evidence="3 11" id="KW-0813">Transport</keyword>
<evidence type="ECO:0000256" key="8">
    <source>
        <dbReference type="ARBA" id="ARBA00023136"/>
    </source>
</evidence>
<evidence type="ECO:0000256" key="6">
    <source>
        <dbReference type="ARBA" id="ARBA00022729"/>
    </source>
</evidence>
<comment type="similarity">
    <text evidence="2">Belongs to the TonB-dependent receptor family. Hemoglobin/haptoglobin binding protein subfamily.</text>
</comment>
<dbReference type="InterPro" id="IPR012910">
    <property type="entry name" value="Plug_dom"/>
</dbReference>
<reference evidence="15 16" key="1">
    <citation type="submission" date="2023-03" db="EMBL/GenBank/DDBJ databases">
        <title>Draft genome sequence of Thalassotalea insulae KCTC 62186T.</title>
        <authorList>
            <person name="Sawabe T."/>
        </authorList>
    </citation>
    <scope>NUCLEOTIDE SEQUENCE [LARGE SCALE GENOMIC DNA]</scope>
    <source>
        <strain evidence="15 16">KCTC 62186</strain>
    </source>
</reference>
<dbReference type="PROSITE" id="PS51257">
    <property type="entry name" value="PROKAR_LIPOPROTEIN"/>
    <property type="match status" value="1"/>
</dbReference>
<dbReference type="InterPro" id="IPR036942">
    <property type="entry name" value="Beta-barrel_TonB_sf"/>
</dbReference>
<name>A0ABQ6GRG9_9GAMM</name>
<keyword evidence="10 11" id="KW-0998">Cell outer membrane</keyword>
<evidence type="ECO:0000256" key="9">
    <source>
        <dbReference type="ARBA" id="ARBA00023170"/>
    </source>
</evidence>
<evidence type="ECO:0008006" key="17">
    <source>
        <dbReference type="Google" id="ProtNLM"/>
    </source>
</evidence>
<evidence type="ECO:0000256" key="4">
    <source>
        <dbReference type="ARBA" id="ARBA00022452"/>
    </source>
</evidence>
<keyword evidence="6" id="KW-0732">Signal</keyword>
<keyword evidence="9" id="KW-0675">Receptor</keyword>
<dbReference type="Gene3D" id="2.40.170.20">
    <property type="entry name" value="TonB-dependent receptor, beta-barrel domain"/>
    <property type="match status" value="1"/>
</dbReference>
<organism evidence="15 16">
    <name type="scientific">Thalassotalea insulae</name>
    <dbReference type="NCBI Taxonomy" id="2056778"/>
    <lineage>
        <taxon>Bacteria</taxon>
        <taxon>Pseudomonadati</taxon>
        <taxon>Pseudomonadota</taxon>
        <taxon>Gammaproteobacteria</taxon>
        <taxon>Alteromonadales</taxon>
        <taxon>Colwelliaceae</taxon>
        <taxon>Thalassotalea</taxon>
    </lineage>
</organism>
<comment type="caution">
    <text evidence="15">The sequence shown here is derived from an EMBL/GenBank/DDBJ whole genome shotgun (WGS) entry which is preliminary data.</text>
</comment>
<dbReference type="InterPro" id="IPR000531">
    <property type="entry name" value="Beta-barrel_TonB"/>
</dbReference>
<keyword evidence="4 11" id="KW-1134">Transmembrane beta strand</keyword>
<dbReference type="PANTHER" id="PTHR30069">
    <property type="entry name" value="TONB-DEPENDENT OUTER MEMBRANE RECEPTOR"/>
    <property type="match status" value="1"/>
</dbReference>
<dbReference type="Pfam" id="PF00593">
    <property type="entry name" value="TonB_dep_Rec_b-barrel"/>
    <property type="match status" value="1"/>
</dbReference>
<feature type="domain" description="TonB-dependent receptor-like beta-barrel" evidence="13">
    <location>
        <begin position="281"/>
        <end position="642"/>
    </location>
</feature>
<evidence type="ECO:0000256" key="12">
    <source>
        <dbReference type="RuleBase" id="RU003357"/>
    </source>
</evidence>
<keyword evidence="16" id="KW-1185">Reference proteome</keyword>
<dbReference type="Proteomes" id="UP001157186">
    <property type="component" value="Unassembled WGS sequence"/>
</dbReference>
<dbReference type="InterPro" id="IPR037066">
    <property type="entry name" value="Plug_dom_sf"/>
</dbReference>